<accession>A0AAX1C6T4</accession>
<evidence type="ECO:0000313" key="1">
    <source>
        <dbReference type="EMBL" id="PWD73866.1"/>
    </source>
</evidence>
<evidence type="ECO:0000313" key="2">
    <source>
        <dbReference type="EMBL" id="RJL67934.1"/>
    </source>
</evidence>
<reference evidence="1 3" key="1">
    <citation type="submission" date="2018-05" db="EMBL/GenBank/DDBJ databases">
        <title>Genomic diversity of pathogens causing Blackleg of Potato in Pakistan.</title>
        <authorList>
            <person name="Sarfraz S."/>
            <person name="Riaz K."/>
            <person name="Oulghazi S."/>
            <person name="Cigna J."/>
            <person name="Sahi S.T."/>
            <person name="Khan S.H."/>
            <person name="Hameed A."/>
            <person name="Faure D."/>
        </authorList>
    </citation>
    <scope>NUCLEOTIDE SEQUENCE [LARGE SCALE GENOMIC DNA]</scope>
    <source>
        <strain evidence="1 3">SS70</strain>
    </source>
</reference>
<dbReference type="Proteomes" id="UP000266633">
    <property type="component" value="Unassembled WGS sequence"/>
</dbReference>
<organism evidence="1 3">
    <name type="scientific">Dickeya dianthicola</name>
    <dbReference type="NCBI Taxonomy" id="204039"/>
    <lineage>
        <taxon>Bacteria</taxon>
        <taxon>Pseudomonadati</taxon>
        <taxon>Pseudomonadota</taxon>
        <taxon>Gammaproteobacteria</taxon>
        <taxon>Enterobacterales</taxon>
        <taxon>Pectobacteriaceae</taxon>
        <taxon>Dickeya</taxon>
    </lineage>
</organism>
<dbReference type="EMBL" id="QZDO01000067">
    <property type="protein sequence ID" value="RJL67934.1"/>
    <property type="molecule type" value="Genomic_DNA"/>
</dbReference>
<protein>
    <submittedName>
        <fullName evidence="1">Uncharacterized protein</fullName>
    </submittedName>
</protein>
<dbReference type="AlphaFoldDB" id="A0AAX1C6T4"/>
<gene>
    <name evidence="2" type="ORF">D5077_17890</name>
    <name evidence="1" type="ORF">DF213_09400</name>
</gene>
<dbReference type="Proteomes" id="UP000245055">
    <property type="component" value="Unassembled WGS sequence"/>
</dbReference>
<comment type="caution">
    <text evidence="1">The sequence shown here is derived from an EMBL/GenBank/DDBJ whole genome shotgun (WGS) entry which is preliminary data.</text>
</comment>
<sequence>MGQSVVLAPVPAGWCCKRSDKHAVLARVAPGSASAVHLRGDAVRPFASGYRIHRRTASSAFIARSWLMIGAGKAAAGKGGPRHDN</sequence>
<proteinExistence type="predicted"/>
<name>A0AAX1C6T4_9GAMM</name>
<dbReference type="EMBL" id="QESZ01000012">
    <property type="protein sequence ID" value="PWD73866.1"/>
    <property type="molecule type" value="Genomic_DNA"/>
</dbReference>
<evidence type="ECO:0000313" key="4">
    <source>
        <dbReference type="Proteomes" id="UP000266633"/>
    </source>
</evidence>
<evidence type="ECO:0000313" key="3">
    <source>
        <dbReference type="Proteomes" id="UP000245055"/>
    </source>
</evidence>
<keyword evidence="4" id="KW-1185">Reference proteome</keyword>
<reference evidence="2 4" key="2">
    <citation type="submission" date="2018-09" db="EMBL/GenBank/DDBJ databases">
        <title>Phylogenetic diversity of Pectobacterium and Dickeya strains causing blackleg disease of potato in Morocco.</title>
        <authorList>
            <person name="Oulghazi S."/>
            <person name="Moumni M."/>
            <person name="Faure D."/>
        </authorList>
    </citation>
    <scope>NUCLEOTIDE SEQUENCE [LARGE SCALE GENOMIC DNA]</scope>
    <source>
        <strain evidence="2 4">S4.16.03.LID</strain>
    </source>
</reference>